<keyword evidence="2" id="KW-1185">Reference proteome</keyword>
<comment type="caution">
    <text evidence="1">The sequence shown here is derived from an EMBL/GenBank/DDBJ whole genome shotgun (WGS) entry which is preliminary data.</text>
</comment>
<reference evidence="1 2" key="1">
    <citation type="submission" date="2018-06" db="EMBL/GenBank/DDBJ databases">
        <title>Comparative genomics reveals the genomic features of Rhizophagus irregularis, R. cerebriforme, R. diaphanum and Gigaspora rosea, and their symbiotic lifestyle signature.</title>
        <authorList>
            <person name="Morin E."/>
            <person name="San Clemente H."/>
            <person name="Chen E.C.H."/>
            <person name="De La Providencia I."/>
            <person name="Hainaut M."/>
            <person name="Kuo A."/>
            <person name="Kohler A."/>
            <person name="Murat C."/>
            <person name="Tang N."/>
            <person name="Roy S."/>
            <person name="Loubradou J."/>
            <person name="Henrissat B."/>
            <person name="Grigoriev I.V."/>
            <person name="Corradi N."/>
            <person name="Roux C."/>
            <person name="Martin F.M."/>
        </authorList>
    </citation>
    <scope>NUCLEOTIDE SEQUENCE [LARGE SCALE GENOMIC DNA]</scope>
    <source>
        <strain evidence="1 2">DAOM 227022</strain>
    </source>
</reference>
<dbReference type="EMBL" id="QKYT01000984">
    <property type="protein sequence ID" value="RIA80373.1"/>
    <property type="molecule type" value="Genomic_DNA"/>
</dbReference>
<organism evidence="1 2">
    <name type="scientific">Glomus cerebriforme</name>
    <dbReference type="NCBI Taxonomy" id="658196"/>
    <lineage>
        <taxon>Eukaryota</taxon>
        <taxon>Fungi</taxon>
        <taxon>Fungi incertae sedis</taxon>
        <taxon>Mucoromycota</taxon>
        <taxon>Glomeromycotina</taxon>
        <taxon>Glomeromycetes</taxon>
        <taxon>Glomerales</taxon>
        <taxon>Glomeraceae</taxon>
        <taxon>Glomus</taxon>
    </lineage>
</organism>
<proteinExistence type="predicted"/>
<accession>A0A397S1R7</accession>
<name>A0A397S1R7_9GLOM</name>
<dbReference type="Proteomes" id="UP000265703">
    <property type="component" value="Unassembled WGS sequence"/>
</dbReference>
<evidence type="ECO:0000313" key="2">
    <source>
        <dbReference type="Proteomes" id="UP000265703"/>
    </source>
</evidence>
<protein>
    <submittedName>
        <fullName evidence="1">Uncharacterized protein</fullName>
    </submittedName>
</protein>
<dbReference type="AlphaFoldDB" id="A0A397S1R7"/>
<evidence type="ECO:0000313" key="1">
    <source>
        <dbReference type="EMBL" id="RIA80373.1"/>
    </source>
</evidence>
<gene>
    <name evidence="1" type="ORF">C1645_838831</name>
</gene>
<sequence>MAKFYEKNGNCMEETNSVQVDPNDEVTWISYKIKAEATNVPKFQTTNGEMLNYVKFKLNYC</sequence>